<comment type="caution">
    <text evidence="1">The sequence shown here is derived from an EMBL/GenBank/DDBJ whole genome shotgun (WGS) entry which is preliminary data.</text>
</comment>
<evidence type="ECO:0000313" key="2">
    <source>
        <dbReference type="Proteomes" id="UP000186922"/>
    </source>
</evidence>
<dbReference type="EMBL" id="BDGG01000006">
    <property type="protein sequence ID" value="GAV00836.1"/>
    <property type="molecule type" value="Genomic_DNA"/>
</dbReference>
<dbReference type="Proteomes" id="UP000186922">
    <property type="component" value="Unassembled WGS sequence"/>
</dbReference>
<dbReference type="AlphaFoldDB" id="A0A1D1VJ60"/>
<keyword evidence="2" id="KW-1185">Reference proteome</keyword>
<sequence>MTPPGTIVTHPTNANHHTQIALVAYFRNRLVRMMSSRCSIESMKAWGRVLMENGYKLPSHPMEKKPESMGKAASTESQLVLENPPELAPDDVAGPEFSDRCVKSAMANTPVEGTSIPEVSETEEEYVEILPALNLNWEVPALIRRLLNLPARDPKQRVAIWICLSPYEKALKAPGKNEAAIRKITMGRKGKPYAFVTMNNFLDGKTVIENLNEKLQQGCVFWLIVKWADDETTTYT</sequence>
<name>A0A1D1VJ60_RAMVA</name>
<protein>
    <submittedName>
        <fullName evidence="1">Uncharacterized protein</fullName>
    </submittedName>
</protein>
<reference evidence="1 2" key="1">
    <citation type="journal article" date="2016" name="Nat. Commun.">
        <title>Extremotolerant tardigrade genome and improved radiotolerance of human cultured cells by tardigrade-unique protein.</title>
        <authorList>
            <person name="Hashimoto T."/>
            <person name="Horikawa D.D."/>
            <person name="Saito Y."/>
            <person name="Kuwahara H."/>
            <person name="Kozuka-Hata H."/>
            <person name="Shin-I T."/>
            <person name="Minakuchi Y."/>
            <person name="Ohishi K."/>
            <person name="Motoyama A."/>
            <person name="Aizu T."/>
            <person name="Enomoto A."/>
            <person name="Kondo K."/>
            <person name="Tanaka S."/>
            <person name="Hara Y."/>
            <person name="Koshikawa S."/>
            <person name="Sagara H."/>
            <person name="Miura T."/>
            <person name="Yokobori S."/>
            <person name="Miyagawa K."/>
            <person name="Suzuki Y."/>
            <person name="Kubo T."/>
            <person name="Oyama M."/>
            <person name="Kohara Y."/>
            <person name="Fujiyama A."/>
            <person name="Arakawa K."/>
            <person name="Katayama T."/>
            <person name="Toyoda A."/>
            <person name="Kunieda T."/>
        </authorList>
    </citation>
    <scope>NUCLEOTIDE SEQUENCE [LARGE SCALE GENOMIC DNA]</scope>
    <source>
        <strain evidence="1 2">YOKOZUNA-1</strain>
    </source>
</reference>
<evidence type="ECO:0000313" key="1">
    <source>
        <dbReference type="EMBL" id="GAV00836.1"/>
    </source>
</evidence>
<accession>A0A1D1VJ60</accession>
<organism evidence="1 2">
    <name type="scientific">Ramazzottius varieornatus</name>
    <name type="common">Water bear</name>
    <name type="synonym">Tardigrade</name>
    <dbReference type="NCBI Taxonomy" id="947166"/>
    <lineage>
        <taxon>Eukaryota</taxon>
        <taxon>Metazoa</taxon>
        <taxon>Ecdysozoa</taxon>
        <taxon>Tardigrada</taxon>
        <taxon>Eutardigrada</taxon>
        <taxon>Parachela</taxon>
        <taxon>Hypsibioidea</taxon>
        <taxon>Ramazzottiidae</taxon>
        <taxon>Ramazzottius</taxon>
    </lineage>
</organism>
<proteinExistence type="predicted"/>
<gene>
    <name evidence="1" type="primary">RvY_11630-1</name>
    <name evidence="1" type="synonym">RvY_11630.1</name>
    <name evidence="1" type="ORF">RvY_11630</name>
</gene>